<evidence type="ECO:0000313" key="3">
    <source>
        <dbReference type="Proteomes" id="UP000092634"/>
    </source>
</evidence>
<sequence length="112" mass="12749">MIPILGASFALIYLLWLFFLAVMNLQRARDAGTLSRPAYLMGLPLLYIGLALDFATNMLPVSILFLELPCEMLVTARLRRHIRDGSGWRQRLAMWFCTNLLDTFDPSGCHCK</sequence>
<accession>A0A1E8PJE4</accession>
<gene>
    <name evidence="2" type="ORF">BA896_021765</name>
</gene>
<keyword evidence="1" id="KW-1133">Transmembrane helix</keyword>
<feature type="transmembrane region" description="Helical" evidence="1">
    <location>
        <begin position="37"/>
        <end position="55"/>
    </location>
</feature>
<dbReference type="AlphaFoldDB" id="A0A1E8PJE4"/>
<feature type="transmembrane region" description="Helical" evidence="1">
    <location>
        <begin position="6"/>
        <end position="25"/>
    </location>
</feature>
<reference evidence="2 3" key="1">
    <citation type="submission" date="2016-10" db="EMBL/GenBank/DDBJ databases">
        <title>Updated version of Genome Assembly of Janthinobacterium lividum ERGS5:01.</title>
        <authorList>
            <person name="Kumar R."/>
            <person name="Acharya V."/>
            <person name="Singh D."/>
        </authorList>
    </citation>
    <scope>NUCLEOTIDE SEQUENCE [LARGE SCALE GENOMIC DNA]</scope>
    <source>
        <strain evidence="2 3">ERGS5:01</strain>
    </source>
</reference>
<keyword evidence="1" id="KW-0472">Membrane</keyword>
<dbReference type="Proteomes" id="UP000092634">
    <property type="component" value="Unassembled WGS sequence"/>
</dbReference>
<protein>
    <submittedName>
        <fullName evidence="2">Uncharacterized protein</fullName>
    </submittedName>
</protein>
<name>A0A1E8PJE4_9BURK</name>
<comment type="caution">
    <text evidence="2">The sequence shown here is derived from an EMBL/GenBank/DDBJ whole genome shotgun (WGS) entry which is preliminary data.</text>
</comment>
<evidence type="ECO:0000313" key="2">
    <source>
        <dbReference type="EMBL" id="OFJ46386.1"/>
    </source>
</evidence>
<proteinExistence type="predicted"/>
<dbReference type="EMBL" id="MAQB02000014">
    <property type="protein sequence ID" value="OFJ46386.1"/>
    <property type="molecule type" value="Genomic_DNA"/>
</dbReference>
<organism evidence="2 3">
    <name type="scientific">Janthinobacterium lividum</name>
    <dbReference type="NCBI Taxonomy" id="29581"/>
    <lineage>
        <taxon>Bacteria</taxon>
        <taxon>Pseudomonadati</taxon>
        <taxon>Pseudomonadota</taxon>
        <taxon>Betaproteobacteria</taxon>
        <taxon>Burkholderiales</taxon>
        <taxon>Oxalobacteraceae</taxon>
        <taxon>Janthinobacterium</taxon>
    </lineage>
</organism>
<keyword evidence="1" id="KW-0812">Transmembrane</keyword>
<evidence type="ECO:0000256" key="1">
    <source>
        <dbReference type="SAM" id="Phobius"/>
    </source>
</evidence>